<feature type="transmembrane region" description="Helical" evidence="2">
    <location>
        <begin position="99"/>
        <end position="132"/>
    </location>
</feature>
<accession>A0A2A6CCT7</accession>
<feature type="transmembrane region" description="Helical" evidence="2">
    <location>
        <begin position="202"/>
        <end position="219"/>
    </location>
</feature>
<keyword evidence="2" id="KW-1133">Transmembrane helix</keyword>
<evidence type="ECO:0000313" key="3">
    <source>
        <dbReference type="EnsemblMetazoa" id="PPA12181.1"/>
    </source>
</evidence>
<sequence>MATQPGDPNEKMNGSFADEGSGDESSFEKIGVDSEDESGRPHTRSTDQLVELESASLEEAADNKKEKSIVNEDNQHNEGDREEQGSFTTISGGTTIPCAYIFVLSMFIINVLLLIAYAILTVMLIPVCYNMYSRPDMSLKSLRARLAGFLSETKERMDPFAKEYLHEVMHEVYFDILLSAILVALAVLANPPQPFSHSIVNYLRSAASLAILIVALASGRDWMYYLCYGKNDCNFKYRPLVREAMRDEDSSTSSFGEDDADQHETRELAEIMNDEDAEIDNNDVTILRDYLHVVKKYRRYERRHRNMPVCDIVTAGECRTLTSTSSMCPKLPERRRARRRVTFALCSCDCV</sequence>
<reference evidence="4" key="1">
    <citation type="journal article" date="2008" name="Nat. Genet.">
        <title>The Pristionchus pacificus genome provides a unique perspective on nematode lifestyle and parasitism.</title>
        <authorList>
            <person name="Dieterich C."/>
            <person name="Clifton S.W."/>
            <person name="Schuster L.N."/>
            <person name="Chinwalla A."/>
            <person name="Delehaunty K."/>
            <person name="Dinkelacker I."/>
            <person name="Fulton L."/>
            <person name="Fulton R."/>
            <person name="Godfrey J."/>
            <person name="Minx P."/>
            <person name="Mitreva M."/>
            <person name="Roeseler W."/>
            <person name="Tian H."/>
            <person name="Witte H."/>
            <person name="Yang S.P."/>
            <person name="Wilson R.K."/>
            <person name="Sommer R.J."/>
        </authorList>
    </citation>
    <scope>NUCLEOTIDE SEQUENCE [LARGE SCALE GENOMIC DNA]</scope>
    <source>
        <strain evidence="4">PS312</strain>
    </source>
</reference>
<accession>A0A8R1U8L1</accession>
<dbReference type="Proteomes" id="UP000005239">
    <property type="component" value="Unassembled WGS sequence"/>
</dbReference>
<keyword evidence="4" id="KW-1185">Reference proteome</keyword>
<dbReference type="AlphaFoldDB" id="A0A2A6CCT7"/>
<keyword evidence="2" id="KW-0812">Transmembrane</keyword>
<feature type="transmembrane region" description="Helical" evidence="2">
    <location>
        <begin position="172"/>
        <end position="190"/>
    </location>
</feature>
<proteinExistence type="predicted"/>
<feature type="region of interest" description="Disordered" evidence="1">
    <location>
        <begin position="1"/>
        <end position="88"/>
    </location>
</feature>
<gene>
    <name evidence="3" type="primary">WBGene00101735</name>
</gene>
<protein>
    <submittedName>
        <fullName evidence="3">Rps-11</fullName>
    </submittedName>
</protein>
<evidence type="ECO:0000313" key="4">
    <source>
        <dbReference type="Proteomes" id="UP000005239"/>
    </source>
</evidence>
<name>A0A2A6CCT7_PRIPA</name>
<organism evidence="3 4">
    <name type="scientific">Pristionchus pacificus</name>
    <name type="common">Parasitic nematode worm</name>
    <dbReference type="NCBI Taxonomy" id="54126"/>
    <lineage>
        <taxon>Eukaryota</taxon>
        <taxon>Metazoa</taxon>
        <taxon>Ecdysozoa</taxon>
        <taxon>Nematoda</taxon>
        <taxon>Chromadorea</taxon>
        <taxon>Rhabditida</taxon>
        <taxon>Rhabditina</taxon>
        <taxon>Diplogasteromorpha</taxon>
        <taxon>Diplogasteroidea</taxon>
        <taxon>Neodiplogasteridae</taxon>
        <taxon>Pristionchus</taxon>
    </lineage>
</organism>
<dbReference type="EnsemblMetazoa" id="PPA12181.1">
    <property type="protein sequence ID" value="PPA12181.1"/>
    <property type="gene ID" value="WBGene00101735"/>
</dbReference>
<feature type="compositionally biased region" description="Basic and acidic residues" evidence="1">
    <location>
        <begin position="26"/>
        <end position="40"/>
    </location>
</feature>
<evidence type="ECO:0000256" key="1">
    <source>
        <dbReference type="SAM" id="MobiDB-lite"/>
    </source>
</evidence>
<evidence type="ECO:0000256" key="2">
    <source>
        <dbReference type="SAM" id="Phobius"/>
    </source>
</evidence>
<dbReference type="Gene3D" id="2.40.50.1000">
    <property type="match status" value="1"/>
</dbReference>
<feature type="compositionally biased region" description="Basic and acidic residues" evidence="1">
    <location>
        <begin position="61"/>
        <end position="84"/>
    </location>
</feature>
<reference evidence="3" key="2">
    <citation type="submission" date="2022-06" db="UniProtKB">
        <authorList>
            <consortium name="EnsemblMetazoa"/>
        </authorList>
    </citation>
    <scope>IDENTIFICATION</scope>
    <source>
        <strain evidence="3">PS312</strain>
    </source>
</reference>
<keyword evidence="2" id="KW-0472">Membrane</keyword>